<feature type="signal peptide" evidence="5">
    <location>
        <begin position="1"/>
        <end position="21"/>
    </location>
</feature>
<dbReference type="SUPFAM" id="SSF56112">
    <property type="entry name" value="Protein kinase-like (PK-like)"/>
    <property type="match status" value="1"/>
</dbReference>
<dbReference type="InterPro" id="IPR020635">
    <property type="entry name" value="Tyr_kinase_cat_dom"/>
</dbReference>
<keyword evidence="4" id="KW-0812">Transmembrane</keyword>
<dbReference type="PANTHER" id="PTHR24416:SF594">
    <property type="entry name" value="PROTEIN KINASE DOMAIN-CONTAINING PROTEIN"/>
    <property type="match status" value="1"/>
</dbReference>
<keyword evidence="3" id="KW-0067">ATP-binding</keyword>
<dbReference type="InterPro" id="IPR000719">
    <property type="entry name" value="Prot_kinase_dom"/>
</dbReference>
<dbReference type="PROSITE" id="PS50011">
    <property type="entry name" value="PROTEIN_KINASE_DOM"/>
    <property type="match status" value="1"/>
</dbReference>
<dbReference type="Gene3D" id="1.10.510.10">
    <property type="entry name" value="Transferase(Phosphotransferase) domain 1"/>
    <property type="match status" value="1"/>
</dbReference>
<dbReference type="SMART" id="SM00219">
    <property type="entry name" value="TyrKc"/>
    <property type="match status" value="1"/>
</dbReference>
<keyword evidence="3" id="KW-0547">Nucleotide-binding</keyword>
<dbReference type="PROSITE" id="PS00109">
    <property type="entry name" value="PROTEIN_KINASE_TYR"/>
    <property type="match status" value="1"/>
</dbReference>
<keyword evidence="8" id="KW-1185">Reference proteome</keyword>
<evidence type="ECO:0000256" key="1">
    <source>
        <dbReference type="ARBA" id="ARBA00004167"/>
    </source>
</evidence>
<name>A0ABR1AHL9_POLSC</name>
<dbReference type="Proteomes" id="UP001359485">
    <property type="component" value="Unassembled WGS sequence"/>
</dbReference>
<dbReference type="InterPro" id="IPR011009">
    <property type="entry name" value="Kinase-like_dom_sf"/>
</dbReference>
<dbReference type="PRINTS" id="PR00109">
    <property type="entry name" value="TYRKINASE"/>
</dbReference>
<dbReference type="InterPro" id="IPR050122">
    <property type="entry name" value="RTK"/>
</dbReference>
<evidence type="ECO:0000259" key="6">
    <source>
        <dbReference type="PROSITE" id="PS50011"/>
    </source>
</evidence>
<evidence type="ECO:0000256" key="2">
    <source>
        <dbReference type="ARBA" id="ARBA00051243"/>
    </source>
</evidence>
<evidence type="ECO:0000256" key="5">
    <source>
        <dbReference type="SAM" id="SignalP"/>
    </source>
</evidence>
<evidence type="ECO:0000313" key="7">
    <source>
        <dbReference type="EMBL" id="KAK6619807.1"/>
    </source>
</evidence>
<dbReference type="InterPro" id="IPR001245">
    <property type="entry name" value="Ser-Thr/Tyr_kinase_cat_dom"/>
</dbReference>
<dbReference type="PROSITE" id="PS00107">
    <property type="entry name" value="PROTEIN_KINASE_ATP"/>
    <property type="match status" value="1"/>
</dbReference>
<dbReference type="Pfam" id="PF07714">
    <property type="entry name" value="PK_Tyr_Ser-Thr"/>
    <property type="match status" value="1"/>
</dbReference>
<accession>A0ABR1AHL9</accession>
<feature type="chain" id="PRO_5046858326" description="Protein kinase domain-containing protein" evidence="5">
    <location>
        <begin position="22"/>
        <end position="719"/>
    </location>
</feature>
<dbReference type="EMBL" id="JAWJWF010000048">
    <property type="protein sequence ID" value="KAK6619807.1"/>
    <property type="molecule type" value="Genomic_DNA"/>
</dbReference>
<dbReference type="CDD" id="cd00192">
    <property type="entry name" value="PTKc"/>
    <property type="match status" value="1"/>
</dbReference>
<evidence type="ECO:0000256" key="4">
    <source>
        <dbReference type="SAM" id="Phobius"/>
    </source>
</evidence>
<keyword evidence="4" id="KW-1133">Transmembrane helix</keyword>
<proteinExistence type="predicted"/>
<comment type="subcellular location">
    <subcellularLocation>
        <location evidence="1">Membrane</location>
        <topology evidence="1">Single-pass membrane protein</topology>
    </subcellularLocation>
</comment>
<comment type="caution">
    <text evidence="7">The sequence shown here is derived from an EMBL/GenBank/DDBJ whole genome shotgun (WGS) entry which is preliminary data.</text>
</comment>
<dbReference type="PANTHER" id="PTHR24416">
    <property type="entry name" value="TYROSINE-PROTEIN KINASE RECEPTOR"/>
    <property type="match status" value="1"/>
</dbReference>
<feature type="domain" description="Protein kinase" evidence="6">
    <location>
        <begin position="367"/>
        <end position="681"/>
    </location>
</feature>
<protein>
    <recommendedName>
        <fullName evidence="6">Protein kinase domain-containing protein</fullName>
    </recommendedName>
</protein>
<keyword evidence="4" id="KW-0472">Membrane</keyword>
<reference evidence="7 8" key="1">
    <citation type="submission" date="2023-09" db="EMBL/GenBank/DDBJ databases">
        <title>Genomes of two closely related lineages of the louse Polyplax serrata with different host specificities.</title>
        <authorList>
            <person name="Martinu J."/>
            <person name="Tarabai H."/>
            <person name="Stefka J."/>
            <person name="Hypsa V."/>
        </authorList>
    </citation>
    <scope>NUCLEOTIDE SEQUENCE [LARGE SCALE GENOMIC DNA]</scope>
    <source>
        <strain evidence="7">98ZLc_SE</strain>
    </source>
</reference>
<dbReference type="InterPro" id="IPR008266">
    <property type="entry name" value="Tyr_kinase_AS"/>
</dbReference>
<feature type="transmembrane region" description="Helical" evidence="4">
    <location>
        <begin position="285"/>
        <end position="307"/>
    </location>
</feature>
<evidence type="ECO:0000256" key="3">
    <source>
        <dbReference type="PROSITE-ProRule" id="PRU10141"/>
    </source>
</evidence>
<dbReference type="InterPro" id="IPR017441">
    <property type="entry name" value="Protein_kinase_ATP_BS"/>
</dbReference>
<evidence type="ECO:0000313" key="8">
    <source>
        <dbReference type="Proteomes" id="UP001359485"/>
    </source>
</evidence>
<feature type="binding site" evidence="3">
    <location>
        <position position="399"/>
    </location>
    <ligand>
        <name>ATP</name>
        <dbReference type="ChEBI" id="CHEBI:30616"/>
    </ligand>
</feature>
<gene>
    <name evidence="7" type="ORF">RUM44_006206</name>
</gene>
<comment type="catalytic activity">
    <reaction evidence="2">
        <text>L-tyrosyl-[protein] + ATP = O-phospho-L-tyrosyl-[protein] + ADP + H(+)</text>
        <dbReference type="Rhea" id="RHEA:10596"/>
        <dbReference type="Rhea" id="RHEA-COMP:10136"/>
        <dbReference type="Rhea" id="RHEA-COMP:20101"/>
        <dbReference type="ChEBI" id="CHEBI:15378"/>
        <dbReference type="ChEBI" id="CHEBI:30616"/>
        <dbReference type="ChEBI" id="CHEBI:46858"/>
        <dbReference type="ChEBI" id="CHEBI:61978"/>
        <dbReference type="ChEBI" id="CHEBI:456216"/>
        <dbReference type="EC" id="2.7.10.1"/>
    </reaction>
</comment>
<sequence length="719" mass="82677">MRIAPSVLFVWTLHVFQLLKAEEDYKDSELAAPQNFKLENGKTLNLNESQYCLESISADIVSGKSYDKSLYYIKIKWTSRHLMTSIKLESNSLSDSYCEARNKHYYNRKPLNKSVHIFPDDVNKGIRFLPIKLDCKYIITPELEGICRAIKLQYAAPVCINNDTCACRNIFIPAPDIHVELLREGVNVIWSFPKNFTSSQSTIVISIYQEDGINIKKVAGRKVMTENFNLVNGIKQKEYFQVNMSNGNNFRVESYFVNRITCQGNSTFLRFRHPGAIGKIHQQKILPLTVTSTFLTLFILLSFAFLWKKKIKRICLKILYSDASEIARVDFFSENYSHKSFLLPRMICNSSYSEQSIDSYWFDYRDLIIVREIGNGNFGVVYLATTSKDFKGTNHFAVKQVKGKAGPEDLADFIEEINTFKLVGSHPNVVKMFGYCGTPHPLTIIMEYVPFNLLKYLKTLRMKFERRVQTECTISYAQLSHSKSSSTLDLDYTSQSEVEDFPIRNPVAPDRIKSYNELDHALDNRDLEVFGLQIARGMAHLESRAIIHRDLAARNVLMDSFKNLKISDFGMSRTGIYVNKTTRKFPLRWMSPEALLNRIYSNKSDVWSFGIVLWEIGTLGAFPYSSLQNEEVISFLKKGGHLDRPDNVTGGLYTVMVNCWARLADDRPTFRELVQKLEEFCARDNGYVDFGRLKSNYVFPPMEEEVDITKKLQPVTSDM</sequence>
<organism evidence="7 8">
    <name type="scientific">Polyplax serrata</name>
    <name type="common">Common mouse louse</name>
    <dbReference type="NCBI Taxonomy" id="468196"/>
    <lineage>
        <taxon>Eukaryota</taxon>
        <taxon>Metazoa</taxon>
        <taxon>Ecdysozoa</taxon>
        <taxon>Arthropoda</taxon>
        <taxon>Hexapoda</taxon>
        <taxon>Insecta</taxon>
        <taxon>Pterygota</taxon>
        <taxon>Neoptera</taxon>
        <taxon>Paraneoptera</taxon>
        <taxon>Psocodea</taxon>
        <taxon>Troctomorpha</taxon>
        <taxon>Phthiraptera</taxon>
        <taxon>Anoplura</taxon>
        <taxon>Polyplacidae</taxon>
        <taxon>Polyplax</taxon>
    </lineage>
</organism>
<dbReference type="Gene3D" id="3.30.200.20">
    <property type="entry name" value="Phosphorylase Kinase, domain 1"/>
    <property type="match status" value="1"/>
</dbReference>
<keyword evidence="5" id="KW-0732">Signal</keyword>